<organism evidence="1 2">
    <name type="scientific">Cricetulus griseus</name>
    <name type="common">Chinese hamster</name>
    <name type="synonym">Cricetulus barabensis griseus</name>
    <dbReference type="NCBI Taxonomy" id="10029"/>
    <lineage>
        <taxon>Eukaryota</taxon>
        <taxon>Metazoa</taxon>
        <taxon>Chordata</taxon>
        <taxon>Craniata</taxon>
        <taxon>Vertebrata</taxon>
        <taxon>Euteleostomi</taxon>
        <taxon>Mammalia</taxon>
        <taxon>Eutheria</taxon>
        <taxon>Euarchontoglires</taxon>
        <taxon>Glires</taxon>
        <taxon>Rodentia</taxon>
        <taxon>Myomorpha</taxon>
        <taxon>Muroidea</taxon>
        <taxon>Cricetidae</taxon>
        <taxon>Cricetinae</taxon>
        <taxon>Cricetulus</taxon>
    </lineage>
</organism>
<protein>
    <submittedName>
        <fullName evidence="1">Uncharacterized protein</fullName>
    </submittedName>
</protein>
<dbReference type="AlphaFoldDB" id="G3I4L1"/>
<dbReference type="InParanoid" id="G3I4L1"/>
<name>G3I4L1_CRIGR</name>
<dbReference type="GlyGen" id="G3I4L1">
    <property type="glycosylation" value="1 site"/>
</dbReference>
<evidence type="ECO:0000313" key="2">
    <source>
        <dbReference type="Proteomes" id="UP000001075"/>
    </source>
</evidence>
<proteinExistence type="predicted"/>
<accession>G3I4L1</accession>
<sequence length="52" mass="5906">MIQDPESPLFHLQMYLAEQHHSCALFRQVHPPCLISDSFHPNLKAVLVPTPA</sequence>
<reference evidence="2" key="1">
    <citation type="journal article" date="2011" name="Nat. Biotechnol.">
        <title>The genomic sequence of the Chinese hamster ovary (CHO)-K1 cell line.</title>
        <authorList>
            <person name="Xu X."/>
            <person name="Nagarajan H."/>
            <person name="Lewis N.E."/>
            <person name="Pan S."/>
            <person name="Cai Z."/>
            <person name="Liu X."/>
            <person name="Chen W."/>
            <person name="Xie M."/>
            <person name="Wang W."/>
            <person name="Hammond S."/>
            <person name="Andersen M.R."/>
            <person name="Neff N."/>
            <person name="Passarelli B."/>
            <person name="Koh W."/>
            <person name="Fan H.C."/>
            <person name="Wang J."/>
            <person name="Gui Y."/>
            <person name="Lee K.H."/>
            <person name="Betenbaugh M.J."/>
            <person name="Quake S.R."/>
            <person name="Famili I."/>
            <person name="Palsson B.O."/>
            <person name="Wang J."/>
        </authorList>
    </citation>
    <scope>NUCLEOTIDE SEQUENCE [LARGE SCALE GENOMIC DNA]</scope>
    <source>
        <strain evidence="2">CHO K1 cell line</strain>
    </source>
</reference>
<evidence type="ECO:0000313" key="1">
    <source>
        <dbReference type="EMBL" id="EGW06374.1"/>
    </source>
</evidence>
<gene>
    <name evidence="1" type="ORF">I79_018393</name>
</gene>
<dbReference type="Proteomes" id="UP000001075">
    <property type="component" value="Unassembled WGS sequence"/>
</dbReference>
<dbReference type="EMBL" id="JH001255">
    <property type="protein sequence ID" value="EGW06374.1"/>
    <property type="molecule type" value="Genomic_DNA"/>
</dbReference>